<dbReference type="PANTHER" id="PTHR30543:SF21">
    <property type="entry name" value="NAD(P)H-DEPENDENT FMN REDUCTASE LOT6"/>
    <property type="match status" value="1"/>
</dbReference>
<dbReference type="PANTHER" id="PTHR30543">
    <property type="entry name" value="CHROMATE REDUCTASE"/>
    <property type="match status" value="1"/>
</dbReference>
<evidence type="ECO:0000313" key="2">
    <source>
        <dbReference type="EMBL" id="GGN63322.1"/>
    </source>
</evidence>
<gene>
    <name evidence="2" type="ORF">GCM10012285_64210</name>
</gene>
<sequence>MSEHPYRLAVIVGSIREGRFAPVIATWFARHAARHPHIDVDVIDLDEVRPYTLRHGSEEYASFAKRVDEADAFVVITPEYNHSFPAPLKHAIDLLHTQWQAKPVGFVSYGGISGGLRAVEQLRLVFAELHATTVRDSVSFALAGNLFDDAGELRAPAAATQAADTLLHQLTWWAVTLREARATRPYGG</sequence>
<dbReference type="InterPro" id="IPR029039">
    <property type="entry name" value="Flavoprotein-like_sf"/>
</dbReference>
<proteinExistence type="predicted"/>
<dbReference type="SUPFAM" id="SSF52218">
    <property type="entry name" value="Flavoproteins"/>
    <property type="match status" value="1"/>
</dbReference>
<dbReference type="Pfam" id="PF03358">
    <property type="entry name" value="FMN_red"/>
    <property type="match status" value="1"/>
</dbReference>
<keyword evidence="3" id="KW-1185">Reference proteome</keyword>
<dbReference type="Proteomes" id="UP000600080">
    <property type="component" value="Unassembled WGS sequence"/>
</dbReference>
<dbReference type="GeneID" id="301552084"/>
<accession>A0ABQ2K2N7</accession>
<evidence type="ECO:0000259" key="1">
    <source>
        <dbReference type="Pfam" id="PF03358"/>
    </source>
</evidence>
<dbReference type="Gene3D" id="3.40.50.360">
    <property type="match status" value="1"/>
</dbReference>
<dbReference type="EMBL" id="BMND01000052">
    <property type="protein sequence ID" value="GGN63322.1"/>
    <property type="molecule type" value="Genomic_DNA"/>
</dbReference>
<comment type="caution">
    <text evidence="2">The sequence shown here is derived from an EMBL/GenBank/DDBJ whole genome shotgun (WGS) entry which is preliminary data.</text>
</comment>
<name>A0ABQ2K2N7_9ACTN</name>
<dbReference type="InterPro" id="IPR050712">
    <property type="entry name" value="NAD(P)H-dep_reductase"/>
</dbReference>
<protein>
    <submittedName>
        <fullName evidence="2">Reductase</fullName>
    </submittedName>
</protein>
<dbReference type="RefSeq" id="WP_189104127.1">
    <property type="nucleotide sequence ID" value="NZ_BMND01000052.1"/>
</dbReference>
<organism evidence="2 3">
    <name type="scientific">Streptomyces kronopolitis</name>
    <dbReference type="NCBI Taxonomy" id="1612435"/>
    <lineage>
        <taxon>Bacteria</taxon>
        <taxon>Bacillati</taxon>
        <taxon>Actinomycetota</taxon>
        <taxon>Actinomycetes</taxon>
        <taxon>Kitasatosporales</taxon>
        <taxon>Streptomycetaceae</taxon>
        <taxon>Streptomyces</taxon>
    </lineage>
</organism>
<dbReference type="InterPro" id="IPR005025">
    <property type="entry name" value="FMN_Rdtase-like_dom"/>
</dbReference>
<feature type="domain" description="NADPH-dependent FMN reductase-like" evidence="1">
    <location>
        <begin position="7"/>
        <end position="141"/>
    </location>
</feature>
<evidence type="ECO:0000313" key="3">
    <source>
        <dbReference type="Proteomes" id="UP000600080"/>
    </source>
</evidence>
<reference evidence="3" key="1">
    <citation type="journal article" date="2019" name="Int. J. Syst. Evol. Microbiol.">
        <title>The Global Catalogue of Microorganisms (GCM) 10K type strain sequencing project: providing services to taxonomists for standard genome sequencing and annotation.</title>
        <authorList>
            <consortium name="The Broad Institute Genomics Platform"/>
            <consortium name="The Broad Institute Genome Sequencing Center for Infectious Disease"/>
            <person name="Wu L."/>
            <person name="Ma J."/>
        </authorList>
    </citation>
    <scope>NUCLEOTIDE SEQUENCE [LARGE SCALE GENOMIC DNA]</scope>
    <source>
        <strain evidence="3">CGMCC 4.7323</strain>
    </source>
</reference>